<protein>
    <submittedName>
        <fullName evidence="2">MFS transporter</fullName>
    </submittedName>
</protein>
<dbReference type="Pfam" id="PF07690">
    <property type="entry name" value="MFS_1"/>
    <property type="match status" value="1"/>
</dbReference>
<feature type="transmembrane region" description="Helical" evidence="1">
    <location>
        <begin position="205"/>
        <end position="222"/>
    </location>
</feature>
<keyword evidence="3" id="KW-1185">Reference proteome</keyword>
<reference evidence="2 3" key="1">
    <citation type="submission" date="2021-05" db="EMBL/GenBank/DDBJ databases">
        <title>Phylogenetic classification of ten novel species belonging to the genus Bifidobacterium comprising B. colchicus sp. nov., B. abeli sp. nov., B. bicoloris sp. nov., B. guerezis sp. nov., B. rosaliae sp. nov., B. santillanensis sp. nov., B. argentati sp. nov., B. amazzoni sp. nov., B. pluviali sp. nov., and B. pinnaculum sp. nov.</title>
        <authorList>
            <person name="Lugli G.A."/>
            <person name="Ruiz Garcia L."/>
            <person name="Margolles A."/>
            <person name="Ventura M."/>
        </authorList>
    </citation>
    <scope>NUCLEOTIDE SEQUENCE [LARGE SCALE GENOMIC DNA]</scope>
    <source>
        <strain evidence="2 3">6T3</strain>
    </source>
</reference>
<organism evidence="2 3">
    <name type="scientific">Bifidobacterium phasiani</name>
    <dbReference type="NCBI Taxonomy" id="2834431"/>
    <lineage>
        <taxon>Bacteria</taxon>
        <taxon>Bacillati</taxon>
        <taxon>Actinomycetota</taxon>
        <taxon>Actinomycetes</taxon>
        <taxon>Bifidobacteriales</taxon>
        <taxon>Bifidobacteriaceae</taxon>
        <taxon>Bifidobacterium</taxon>
    </lineage>
</organism>
<feature type="transmembrane region" description="Helical" evidence="1">
    <location>
        <begin position="321"/>
        <end position="346"/>
    </location>
</feature>
<accession>A0ABS6W908</accession>
<sequence length="379" mass="40127">MSKLYNILLSLAMGVFVGYDVAYFHGAGLPLALIMVASSCFDVVSVVSELPTSIVFDHVSPKRMLAVGNVVRAAGLICFAVAPSDFWCVLLGQALAGIGSATESGAASALFINDRLREEGSFEKILGELAEATGLSIVAGGVVGAVLYPVNPVLIWVVPACIYLLAMLPLAAVPARAAHDGPRRRAGLLKGFRTSLVKAVRYPEWWMALCMDVGALSVYYLWQVRLGIGSDGVWNQLLGLVMMNVAKSVAGALNRRLPVGRTFRSPALPLVCNIALCAAFAWSTGLASGLALFFAHVTVHSWVLNYYSGRVHAVIDDDERATVFSVLSMGNTLVAAAVAPLCGWVADAVSLGAGMSVTLVVYLVPLVWSVFSPRARRAA</sequence>
<dbReference type="PANTHER" id="PTHR23530">
    <property type="entry name" value="TRANSPORT PROTEIN-RELATED"/>
    <property type="match status" value="1"/>
</dbReference>
<feature type="transmembrane region" description="Helical" evidence="1">
    <location>
        <begin position="153"/>
        <end position="175"/>
    </location>
</feature>
<dbReference type="EMBL" id="JAHBBD010000010">
    <property type="protein sequence ID" value="MBW3082822.1"/>
    <property type="molecule type" value="Genomic_DNA"/>
</dbReference>
<feature type="transmembrane region" description="Helical" evidence="1">
    <location>
        <begin position="234"/>
        <end position="254"/>
    </location>
</feature>
<dbReference type="PANTHER" id="PTHR23530:SF1">
    <property type="entry name" value="PERMEASE, MAJOR FACILITATOR SUPERFAMILY-RELATED"/>
    <property type="match status" value="1"/>
</dbReference>
<feature type="transmembrane region" description="Helical" evidence="1">
    <location>
        <begin position="266"/>
        <end position="284"/>
    </location>
</feature>
<feature type="transmembrane region" description="Helical" evidence="1">
    <location>
        <begin position="94"/>
        <end position="113"/>
    </location>
</feature>
<gene>
    <name evidence="2" type="ORF">KIH73_05450</name>
</gene>
<proteinExistence type="predicted"/>
<dbReference type="Proteomes" id="UP000812844">
    <property type="component" value="Unassembled WGS sequence"/>
</dbReference>
<feature type="transmembrane region" description="Helical" evidence="1">
    <location>
        <begin position="7"/>
        <end position="25"/>
    </location>
</feature>
<evidence type="ECO:0000256" key="1">
    <source>
        <dbReference type="SAM" id="Phobius"/>
    </source>
</evidence>
<dbReference type="InterPro" id="IPR053160">
    <property type="entry name" value="MFS_DHA3_Transporter"/>
</dbReference>
<feature type="transmembrane region" description="Helical" evidence="1">
    <location>
        <begin position="125"/>
        <end position="147"/>
    </location>
</feature>
<keyword evidence="1" id="KW-0812">Transmembrane</keyword>
<dbReference type="InterPro" id="IPR011701">
    <property type="entry name" value="MFS"/>
</dbReference>
<evidence type="ECO:0000313" key="3">
    <source>
        <dbReference type="Proteomes" id="UP000812844"/>
    </source>
</evidence>
<evidence type="ECO:0000313" key="2">
    <source>
        <dbReference type="EMBL" id="MBW3082822.1"/>
    </source>
</evidence>
<feature type="transmembrane region" description="Helical" evidence="1">
    <location>
        <begin position="352"/>
        <end position="371"/>
    </location>
</feature>
<feature type="transmembrane region" description="Helical" evidence="1">
    <location>
        <begin position="290"/>
        <end position="309"/>
    </location>
</feature>
<keyword evidence="1" id="KW-1133">Transmembrane helix</keyword>
<keyword evidence="1" id="KW-0472">Membrane</keyword>
<comment type="caution">
    <text evidence="2">The sequence shown here is derived from an EMBL/GenBank/DDBJ whole genome shotgun (WGS) entry which is preliminary data.</text>
</comment>
<name>A0ABS6W908_9BIFI</name>
<dbReference type="RefSeq" id="WP_219081370.1">
    <property type="nucleotide sequence ID" value="NZ_JAHBBD010000010.1"/>
</dbReference>